<comment type="caution">
    <text evidence="2">The sequence shown here is derived from an EMBL/GenBank/DDBJ whole genome shotgun (WGS) entry which is preliminary data.</text>
</comment>
<dbReference type="EMBL" id="JARBHB010000009">
    <property type="protein sequence ID" value="KAJ8874925.1"/>
    <property type="molecule type" value="Genomic_DNA"/>
</dbReference>
<feature type="region of interest" description="Disordered" evidence="1">
    <location>
        <begin position="115"/>
        <end position="143"/>
    </location>
</feature>
<sequence>MEGAPLECPWGTDKEMVKTERRLCLWQTNSVSKRTVAEPLIQHLPALQWRTAAGVGGKVYNSTLAYKGNIDTDWQRRASSELLDLHPYMALRRIHPSIHPSRTEKAETFISRMKKHTERRDAAGLGGRNRRVGGGGEAEAKWSCGEERPGDRLVGERRGSVHQLPLNIEVLRTDESKTRRVRSSGEMQGSGKREILEKTRLAATSSGTIPACQNSGATPPGIEPGTTRWDHKCLPNTFWGHGGWAISRLACSPPTKTDRVQSPVGSPDFRKWESCWTMTLVGGFSRESPVSPALSFRSIFTSITLIGSQDLAVKSRPNIFT</sequence>
<dbReference type="Proteomes" id="UP001159363">
    <property type="component" value="Chromosome 8"/>
</dbReference>
<protein>
    <submittedName>
        <fullName evidence="2">Uncharacterized protein</fullName>
    </submittedName>
</protein>
<organism evidence="2 3">
    <name type="scientific">Dryococelus australis</name>
    <dbReference type="NCBI Taxonomy" id="614101"/>
    <lineage>
        <taxon>Eukaryota</taxon>
        <taxon>Metazoa</taxon>
        <taxon>Ecdysozoa</taxon>
        <taxon>Arthropoda</taxon>
        <taxon>Hexapoda</taxon>
        <taxon>Insecta</taxon>
        <taxon>Pterygota</taxon>
        <taxon>Neoptera</taxon>
        <taxon>Polyneoptera</taxon>
        <taxon>Phasmatodea</taxon>
        <taxon>Verophasmatodea</taxon>
        <taxon>Anareolatae</taxon>
        <taxon>Phasmatidae</taxon>
        <taxon>Eurycanthinae</taxon>
        <taxon>Dryococelus</taxon>
    </lineage>
</organism>
<reference evidence="2 3" key="1">
    <citation type="submission" date="2023-02" db="EMBL/GenBank/DDBJ databases">
        <title>LHISI_Scaffold_Assembly.</title>
        <authorList>
            <person name="Stuart O.P."/>
            <person name="Cleave R."/>
            <person name="Magrath M.J.L."/>
            <person name="Mikheyev A.S."/>
        </authorList>
    </citation>
    <scope>NUCLEOTIDE SEQUENCE [LARGE SCALE GENOMIC DNA]</scope>
    <source>
        <strain evidence="2">Daus_M_001</strain>
        <tissue evidence="2">Leg muscle</tissue>
    </source>
</reference>
<evidence type="ECO:0000313" key="2">
    <source>
        <dbReference type="EMBL" id="KAJ8874925.1"/>
    </source>
</evidence>
<feature type="compositionally biased region" description="Gly residues" evidence="1">
    <location>
        <begin position="124"/>
        <end position="137"/>
    </location>
</feature>
<proteinExistence type="predicted"/>
<evidence type="ECO:0000313" key="3">
    <source>
        <dbReference type="Proteomes" id="UP001159363"/>
    </source>
</evidence>
<accession>A0ABQ9GSC2</accession>
<gene>
    <name evidence="2" type="ORF">PR048_022815</name>
</gene>
<evidence type="ECO:0000256" key="1">
    <source>
        <dbReference type="SAM" id="MobiDB-lite"/>
    </source>
</evidence>
<name>A0ABQ9GSC2_9NEOP</name>
<keyword evidence="3" id="KW-1185">Reference proteome</keyword>